<organism evidence="2 3">
    <name type="scientific">Glutamicibacter halophytocola</name>
    <dbReference type="NCBI Taxonomy" id="1933880"/>
    <lineage>
        <taxon>Bacteria</taxon>
        <taxon>Bacillati</taxon>
        <taxon>Actinomycetota</taxon>
        <taxon>Actinomycetes</taxon>
        <taxon>Micrococcales</taxon>
        <taxon>Micrococcaceae</taxon>
        <taxon>Glutamicibacter</taxon>
    </lineage>
</organism>
<protein>
    <recommendedName>
        <fullName evidence="4">Alkaline shock response membrane anchor protein AmaP</fullName>
    </recommendedName>
</protein>
<name>A0AA94XS31_9MICC</name>
<dbReference type="EMBL" id="CP102487">
    <property type="protein sequence ID" value="UUX58860.1"/>
    <property type="molecule type" value="Genomic_DNA"/>
</dbReference>
<evidence type="ECO:0008006" key="4">
    <source>
        <dbReference type="Google" id="ProtNLM"/>
    </source>
</evidence>
<evidence type="ECO:0000256" key="1">
    <source>
        <dbReference type="SAM" id="Phobius"/>
    </source>
</evidence>
<dbReference type="RefSeq" id="WP_257745657.1">
    <property type="nucleotide sequence ID" value="NZ_CP102487.1"/>
</dbReference>
<keyword evidence="1" id="KW-1133">Transmembrane helix</keyword>
<accession>A0AA94XS31</accession>
<evidence type="ECO:0000313" key="2">
    <source>
        <dbReference type="EMBL" id="UUX58860.1"/>
    </source>
</evidence>
<proteinExistence type="predicted"/>
<keyword evidence="1" id="KW-0812">Transmembrane</keyword>
<gene>
    <name evidence="2" type="ORF">NUH22_16455</name>
</gene>
<dbReference type="Proteomes" id="UP001060018">
    <property type="component" value="Chromosome"/>
</dbReference>
<reference evidence="2" key="1">
    <citation type="journal article" date="2022" name="Pest Manag. Sci.">
        <title>Glutamicibacter halophytocola-mediated host fitness of potato tuber moth on Solanaceae crops.</title>
        <authorList>
            <person name="Wang W."/>
            <person name="Xiao G."/>
            <person name="Du G."/>
            <person name="Chang L."/>
            <person name="Yang Y."/>
            <person name="Ye J."/>
            <person name="Chen B."/>
        </authorList>
    </citation>
    <scope>NUCLEOTIDE SEQUENCE</scope>
    <source>
        <strain evidence="2">S2</strain>
    </source>
</reference>
<keyword evidence="1" id="KW-0472">Membrane</keyword>
<evidence type="ECO:0000313" key="3">
    <source>
        <dbReference type="Proteomes" id="UP001060018"/>
    </source>
</evidence>
<feature type="transmembrane region" description="Helical" evidence="1">
    <location>
        <begin position="55"/>
        <end position="80"/>
    </location>
</feature>
<feature type="transmembrane region" description="Helical" evidence="1">
    <location>
        <begin position="12"/>
        <end position="35"/>
    </location>
</feature>
<dbReference type="AlphaFoldDB" id="A0AA94XS31"/>
<sequence>MFTTHVVRQRIILVILGLVLLAGGGWGLASVWWGLPAGNDFGQAEIGNSLPIDQQYLVPLGMAIGIAGMVLSLAVLITAIPRRPAAHKFRYESRTEGVSEIETSVIAKAAETAAQTQPEIVDANVQIGGSATEPVLYARFTLRADAPANRGIELVNDRVIPDLEMVLGAPFASKHVSFSFQKPEKQDSQKAVLI</sequence>